<reference evidence="1 2" key="1">
    <citation type="journal article" date="2021" name="BMC Biol.">
        <title>Horizontally acquired antibacterial genes associated with adaptive radiation of ladybird beetles.</title>
        <authorList>
            <person name="Li H.S."/>
            <person name="Tang X.F."/>
            <person name="Huang Y.H."/>
            <person name="Xu Z.Y."/>
            <person name="Chen M.L."/>
            <person name="Du X.Y."/>
            <person name="Qiu B.Y."/>
            <person name="Chen P.T."/>
            <person name="Zhang W."/>
            <person name="Slipinski A."/>
            <person name="Escalona H.E."/>
            <person name="Waterhouse R.M."/>
            <person name="Zwick A."/>
            <person name="Pang H."/>
        </authorList>
    </citation>
    <scope>NUCLEOTIDE SEQUENCE [LARGE SCALE GENOMIC DNA]</scope>
    <source>
        <strain evidence="1">SYSU2018</strain>
    </source>
</reference>
<sequence length="55" mass="6264">MYNDSLMRNFENPSKMAWSIIKGSRKEKKAVSLSIDDVESTDPVALSDHFSKFLV</sequence>
<organism evidence="1 2">
    <name type="scientific">Cryptolaemus montrouzieri</name>
    <dbReference type="NCBI Taxonomy" id="559131"/>
    <lineage>
        <taxon>Eukaryota</taxon>
        <taxon>Metazoa</taxon>
        <taxon>Ecdysozoa</taxon>
        <taxon>Arthropoda</taxon>
        <taxon>Hexapoda</taxon>
        <taxon>Insecta</taxon>
        <taxon>Pterygota</taxon>
        <taxon>Neoptera</taxon>
        <taxon>Endopterygota</taxon>
        <taxon>Coleoptera</taxon>
        <taxon>Polyphaga</taxon>
        <taxon>Cucujiformia</taxon>
        <taxon>Coccinelloidea</taxon>
        <taxon>Coccinellidae</taxon>
        <taxon>Scymninae</taxon>
        <taxon>Scymnini</taxon>
        <taxon>Cryptolaemus</taxon>
    </lineage>
</organism>
<feature type="non-terminal residue" evidence="1">
    <location>
        <position position="55"/>
    </location>
</feature>
<accession>A0ABD2MUJ8</accession>
<protein>
    <submittedName>
        <fullName evidence="1">Uncharacterized protein</fullName>
    </submittedName>
</protein>
<evidence type="ECO:0000313" key="2">
    <source>
        <dbReference type="Proteomes" id="UP001516400"/>
    </source>
</evidence>
<dbReference type="AlphaFoldDB" id="A0ABD2MUJ8"/>
<dbReference type="Proteomes" id="UP001516400">
    <property type="component" value="Unassembled WGS sequence"/>
</dbReference>
<keyword evidence="2" id="KW-1185">Reference proteome</keyword>
<gene>
    <name evidence="1" type="ORF">HHI36_009102</name>
</gene>
<comment type="caution">
    <text evidence="1">The sequence shown here is derived from an EMBL/GenBank/DDBJ whole genome shotgun (WGS) entry which is preliminary data.</text>
</comment>
<name>A0ABD2MUJ8_9CUCU</name>
<proteinExistence type="predicted"/>
<dbReference type="EMBL" id="JABFTP020000021">
    <property type="protein sequence ID" value="KAL3270046.1"/>
    <property type="molecule type" value="Genomic_DNA"/>
</dbReference>
<evidence type="ECO:0000313" key="1">
    <source>
        <dbReference type="EMBL" id="KAL3270046.1"/>
    </source>
</evidence>